<dbReference type="InterPro" id="IPR011335">
    <property type="entry name" value="Restrct_endonuc-II-like"/>
</dbReference>
<evidence type="ECO:0000313" key="3">
    <source>
        <dbReference type="Proteomes" id="UP001163046"/>
    </source>
</evidence>
<evidence type="ECO:0000256" key="1">
    <source>
        <dbReference type="SAM" id="MobiDB-lite"/>
    </source>
</evidence>
<keyword evidence="3" id="KW-1185">Reference proteome</keyword>
<name>A0A9X0D4M7_9CNID</name>
<dbReference type="Proteomes" id="UP001163046">
    <property type="component" value="Unassembled WGS sequence"/>
</dbReference>
<dbReference type="PANTHER" id="PTHR47526:SF3">
    <property type="entry name" value="PHD-TYPE DOMAIN-CONTAINING PROTEIN"/>
    <property type="match status" value="1"/>
</dbReference>
<evidence type="ECO:0000313" key="2">
    <source>
        <dbReference type="EMBL" id="KAJ7386715.1"/>
    </source>
</evidence>
<dbReference type="InterPro" id="IPR011604">
    <property type="entry name" value="PDDEXK-like_dom_sf"/>
</dbReference>
<sequence length="477" mass="54633">MASQANSSSVAFKIAENDIPGASLAGRKPAELKNEELRFWLKCRGDPGKGLKTKAELVKRVEEYIETGRDQDIVDPDPNSLYTRRKEQHQSSSSVSSDSGQQRRVKFPESGWSTSLTNMPMFTRAEMNNHVTKSGKSISNQDHHSVPTGLRKAKTFLEDEYLHEIEATSDQRYFYFRAKCCHSFPGTVGFCNHVLALMLKSCKYTLYDCKSTKDLCQDQDQNPGVACTSELQKWHNKGGGKNIVSQPVMEVQVNKTRLDEARTRPGVRSLLYEARVNNVHDKEKEHLLKTKLKELSPNMGLAQMADDNVDENLVETKFGKCQVGSLLSYQVAFTESNFTATADINTVPRQQGVNCQEMNFPRFPLRNELDMDIPDNLTDAQKKVLDKLMIDEDKINEVEKATRQQAECDKWKDERCYRFTASRFNLIRKRKRNHDNFAQTLMHPKPFTSKYVDHGRKYEPVALLEYEKFMQSRKNSS</sequence>
<dbReference type="EMBL" id="MU825875">
    <property type="protein sequence ID" value="KAJ7386715.1"/>
    <property type="molecule type" value="Genomic_DNA"/>
</dbReference>
<proteinExistence type="predicted"/>
<feature type="region of interest" description="Disordered" evidence="1">
    <location>
        <begin position="69"/>
        <end position="112"/>
    </location>
</feature>
<dbReference type="GO" id="GO:0006281">
    <property type="term" value="P:DNA repair"/>
    <property type="evidence" value="ECO:0007669"/>
    <property type="project" value="UniProtKB-ARBA"/>
</dbReference>
<comment type="caution">
    <text evidence="2">The sequence shown here is derived from an EMBL/GenBank/DDBJ whole genome shotgun (WGS) entry which is preliminary data.</text>
</comment>
<gene>
    <name evidence="2" type="ORF">OS493_006727</name>
</gene>
<feature type="compositionally biased region" description="Low complexity" evidence="1">
    <location>
        <begin position="90"/>
        <end position="102"/>
    </location>
</feature>
<dbReference type="SUPFAM" id="SSF52980">
    <property type="entry name" value="Restriction endonuclease-like"/>
    <property type="match status" value="1"/>
</dbReference>
<dbReference type="OrthoDB" id="5968571at2759"/>
<dbReference type="AlphaFoldDB" id="A0A9X0D4M7"/>
<dbReference type="Gene3D" id="3.90.320.10">
    <property type="match status" value="1"/>
</dbReference>
<dbReference type="PANTHER" id="PTHR47526">
    <property type="entry name" value="ATP-DEPENDENT DNA HELICASE"/>
    <property type="match status" value="1"/>
</dbReference>
<evidence type="ECO:0008006" key="4">
    <source>
        <dbReference type="Google" id="ProtNLM"/>
    </source>
</evidence>
<reference evidence="2" key="1">
    <citation type="submission" date="2023-01" db="EMBL/GenBank/DDBJ databases">
        <title>Genome assembly of the deep-sea coral Lophelia pertusa.</title>
        <authorList>
            <person name="Herrera S."/>
            <person name="Cordes E."/>
        </authorList>
    </citation>
    <scope>NUCLEOTIDE SEQUENCE</scope>
    <source>
        <strain evidence="2">USNM1676648</strain>
        <tissue evidence="2">Polyp</tissue>
    </source>
</reference>
<organism evidence="2 3">
    <name type="scientific">Desmophyllum pertusum</name>
    <dbReference type="NCBI Taxonomy" id="174260"/>
    <lineage>
        <taxon>Eukaryota</taxon>
        <taxon>Metazoa</taxon>
        <taxon>Cnidaria</taxon>
        <taxon>Anthozoa</taxon>
        <taxon>Hexacorallia</taxon>
        <taxon>Scleractinia</taxon>
        <taxon>Caryophylliina</taxon>
        <taxon>Caryophylliidae</taxon>
        <taxon>Desmophyllum</taxon>
    </lineage>
</organism>
<accession>A0A9X0D4M7</accession>
<protein>
    <recommendedName>
        <fullName evidence="4">SWIM-type domain-containing protein</fullName>
    </recommendedName>
</protein>